<evidence type="ECO:0000313" key="2">
    <source>
        <dbReference type="EMBL" id="GMS90579.1"/>
    </source>
</evidence>
<comment type="caution">
    <text evidence="2">The sequence shown here is derived from an EMBL/GenBank/DDBJ whole genome shotgun (WGS) entry which is preliminary data.</text>
</comment>
<keyword evidence="1" id="KW-0812">Transmembrane</keyword>
<feature type="transmembrane region" description="Helical" evidence="1">
    <location>
        <begin position="12"/>
        <end position="32"/>
    </location>
</feature>
<reference evidence="2" key="1">
    <citation type="submission" date="2023-10" db="EMBL/GenBank/DDBJ databases">
        <title>Genome assembly of Pristionchus species.</title>
        <authorList>
            <person name="Yoshida K."/>
            <person name="Sommer R.J."/>
        </authorList>
    </citation>
    <scope>NUCLEOTIDE SEQUENCE</scope>
    <source>
        <strain evidence="2">RS0144</strain>
    </source>
</reference>
<gene>
    <name evidence="2" type="ORF">PENTCL1PPCAC_12754</name>
</gene>
<accession>A0AAV5TCX1</accession>
<feature type="transmembrane region" description="Helical" evidence="1">
    <location>
        <begin position="74"/>
        <end position="99"/>
    </location>
</feature>
<proteinExistence type="predicted"/>
<sequence length="148" mass="16081">FTLCGLSIRPAVTALTIVQILASLLLGLSYNFCLTDLGTIITIVMGIHIFCAGLATIFLLFVALGRKLGTLYEVILHAHLLGILLMGLTSLFCVMYLPLSFLQQAHSFGEGLHWGALSLGAAGMFLLQFMQKNANEQMLTHIEHSFIG</sequence>
<feature type="non-terminal residue" evidence="2">
    <location>
        <position position="1"/>
    </location>
</feature>
<dbReference type="Proteomes" id="UP001432027">
    <property type="component" value="Unassembled WGS sequence"/>
</dbReference>
<organism evidence="2 3">
    <name type="scientific">Pristionchus entomophagus</name>
    <dbReference type="NCBI Taxonomy" id="358040"/>
    <lineage>
        <taxon>Eukaryota</taxon>
        <taxon>Metazoa</taxon>
        <taxon>Ecdysozoa</taxon>
        <taxon>Nematoda</taxon>
        <taxon>Chromadorea</taxon>
        <taxon>Rhabditida</taxon>
        <taxon>Rhabditina</taxon>
        <taxon>Diplogasteromorpha</taxon>
        <taxon>Diplogasteroidea</taxon>
        <taxon>Neodiplogasteridae</taxon>
        <taxon>Pristionchus</taxon>
    </lineage>
</organism>
<dbReference type="EMBL" id="BTSX01000003">
    <property type="protein sequence ID" value="GMS90579.1"/>
    <property type="molecule type" value="Genomic_DNA"/>
</dbReference>
<evidence type="ECO:0000256" key="1">
    <source>
        <dbReference type="SAM" id="Phobius"/>
    </source>
</evidence>
<keyword evidence="3" id="KW-1185">Reference proteome</keyword>
<dbReference type="AlphaFoldDB" id="A0AAV5TCX1"/>
<feature type="transmembrane region" description="Helical" evidence="1">
    <location>
        <begin position="111"/>
        <end position="130"/>
    </location>
</feature>
<protein>
    <submittedName>
        <fullName evidence="2">Uncharacterized protein</fullName>
    </submittedName>
</protein>
<name>A0AAV5TCX1_9BILA</name>
<evidence type="ECO:0000313" key="3">
    <source>
        <dbReference type="Proteomes" id="UP001432027"/>
    </source>
</evidence>
<feature type="transmembrane region" description="Helical" evidence="1">
    <location>
        <begin position="38"/>
        <end position="62"/>
    </location>
</feature>
<keyword evidence="1" id="KW-0472">Membrane</keyword>
<keyword evidence="1" id="KW-1133">Transmembrane helix</keyword>